<dbReference type="STRING" id="13616.ENSMODP00000032790"/>
<feature type="signal peptide" evidence="2">
    <location>
        <begin position="1"/>
        <end position="20"/>
    </location>
</feature>
<dbReference type="GO" id="GO:0002486">
    <property type="term" value="P:antigen processing and presentation of endogenous peptide antigen via MHC class I via ER pathway, TAP-independent"/>
    <property type="evidence" value="ECO:0000318"/>
    <property type="project" value="GO_Central"/>
</dbReference>
<dbReference type="OrthoDB" id="8936120at2759"/>
<evidence type="ECO:0000256" key="1">
    <source>
        <dbReference type="ARBA" id="ARBA00023180"/>
    </source>
</evidence>
<dbReference type="AlphaFoldDB" id="F7G6M0"/>
<keyword evidence="1" id="KW-0325">Glycoprotein</keyword>
<dbReference type="Proteomes" id="UP000002280">
    <property type="component" value="Chromosome 1"/>
</dbReference>
<organism evidence="4 5">
    <name type="scientific">Monodelphis domestica</name>
    <name type="common">Gray short-tailed opossum</name>
    <dbReference type="NCBI Taxonomy" id="13616"/>
    <lineage>
        <taxon>Eukaryota</taxon>
        <taxon>Metazoa</taxon>
        <taxon>Chordata</taxon>
        <taxon>Craniata</taxon>
        <taxon>Vertebrata</taxon>
        <taxon>Euteleostomi</taxon>
        <taxon>Mammalia</taxon>
        <taxon>Metatheria</taxon>
        <taxon>Didelphimorphia</taxon>
        <taxon>Didelphidae</taxon>
        <taxon>Monodelphis</taxon>
    </lineage>
</organism>
<dbReference type="Pfam" id="PF00129">
    <property type="entry name" value="MHC_I"/>
    <property type="match status" value="1"/>
</dbReference>
<dbReference type="GeneID" id="103094739"/>
<dbReference type="SUPFAM" id="SSF54452">
    <property type="entry name" value="MHC antigen-recognition domain"/>
    <property type="match status" value="1"/>
</dbReference>
<dbReference type="HOGENOM" id="CLU_1365867_0_0_1"/>
<dbReference type="Ensembl" id="ENSMODT00000034370.3">
    <property type="protein sequence ID" value="ENSMODP00000032790.2"/>
    <property type="gene ID" value="ENSMODG00000024063.3"/>
</dbReference>
<dbReference type="GO" id="GO:0009897">
    <property type="term" value="C:external side of plasma membrane"/>
    <property type="evidence" value="ECO:0000318"/>
    <property type="project" value="GO_Central"/>
</dbReference>
<dbReference type="InParanoid" id="F7G6M0"/>
<accession>F7G6M0</accession>
<evidence type="ECO:0000313" key="5">
    <source>
        <dbReference type="Proteomes" id="UP000002280"/>
    </source>
</evidence>
<name>F7G6M0_MONDO</name>
<keyword evidence="5" id="KW-1185">Reference proteome</keyword>
<sequence length="200" mass="23125">MMEPLVTAIFLLLLSGTTMSKEPNNLGHSQCDSLAYRDMALIYSGAEHDLFTNKAFFNNELVYKYDSESQTAKPQPGWENVENWGEISKLQKERGDFALENVELIKKTFGYRDDYNLTGIYGCDVCKNNVIKVRWTYYDSDKPLITFDTNGPAWKALSREGKILKKKWEEDPSAPNRAKSYLEEDCPKKLQEYKNYKNTN</sequence>
<proteinExistence type="predicted"/>
<dbReference type="InterPro" id="IPR011161">
    <property type="entry name" value="MHC_I-like_Ag-recog"/>
</dbReference>
<evidence type="ECO:0000313" key="4">
    <source>
        <dbReference type="Ensembl" id="ENSMODP00000032790.2"/>
    </source>
</evidence>
<dbReference type="GO" id="GO:0006955">
    <property type="term" value="P:immune response"/>
    <property type="evidence" value="ECO:0000318"/>
    <property type="project" value="GO_Central"/>
</dbReference>
<dbReference type="PANTHER" id="PTHR16675">
    <property type="entry name" value="MHC CLASS I-RELATED"/>
    <property type="match status" value="1"/>
</dbReference>
<evidence type="ECO:0000256" key="2">
    <source>
        <dbReference type="SAM" id="SignalP"/>
    </source>
</evidence>
<dbReference type="InterPro" id="IPR011162">
    <property type="entry name" value="MHC_I/II-like_Ag-recog"/>
</dbReference>
<dbReference type="GO" id="GO:0005615">
    <property type="term" value="C:extracellular space"/>
    <property type="evidence" value="ECO:0000318"/>
    <property type="project" value="GO_Central"/>
</dbReference>
<reference evidence="4" key="3">
    <citation type="submission" date="2025-09" db="UniProtKB">
        <authorList>
            <consortium name="Ensembl"/>
        </authorList>
    </citation>
    <scope>IDENTIFICATION</scope>
</reference>
<dbReference type="InterPro" id="IPR037055">
    <property type="entry name" value="MHC_I-like_Ag-recog_sf"/>
</dbReference>
<reference evidence="4" key="2">
    <citation type="submission" date="2025-08" db="UniProtKB">
        <authorList>
            <consortium name="Ensembl"/>
        </authorList>
    </citation>
    <scope>IDENTIFICATION</scope>
</reference>
<dbReference type="Bgee" id="ENSMODG00000024063">
    <property type="expression patterns" value="Expressed in kidney and 5 other cell types or tissues"/>
</dbReference>
<protein>
    <submittedName>
        <fullName evidence="4">Zinc-alpha-2-glycoprotein-like</fullName>
    </submittedName>
</protein>
<dbReference type="GeneTree" id="ENSGT01120000271828"/>
<keyword evidence="2" id="KW-0732">Signal</keyword>
<evidence type="ECO:0000259" key="3">
    <source>
        <dbReference type="Pfam" id="PF00129"/>
    </source>
</evidence>
<dbReference type="KEGG" id="mdo:103094739"/>
<feature type="chain" id="PRO_5003352776" evidence="2">
    <location>
        <begin position="21"/>
        <end position="200"/>
    </location>
</feature>
<dbReference type="PANTHER" id="PTHR16675:SF289">
    <property type="entry name" value="ZINC-ALPHA-2-GLYCOPROTEIN"/>
    <property type="match status" value="1"/>
</dbReference>
<dbReference type="InterPro" id="IPR050208">
    <property type="entry name" value="MHC_class-I_related"/>
</dbReference>
<dbReference type="GO" id="GO:0002476">
    <property type="term" value="P:antigen processing and presentation of endogenous peptide antigen via MHC class Ib"/>
    <property type="evidence" value="ECO:0000318"/>
    <property type="project" value="GO_Central"/>
</dbReference>
<feature type="domain" description="MHC class I-like antigen recognition-like" evidence="3">
    <location>
        <begin position="33"/>
        <end position="197"/>
    </location>
</feature>
<reference evidence="4 5" key="1">
    <citation type="journal article" date="2007" name="Nature">
        <title>Genome of the marsupial Monodelphis domestica reveals innovation in non-coding sequences.</title>
        <authorList>
            <person name="Mikkelsen T.S."/>
            <person name="Wakefield M.J."/>
            <person name="Aken B."/>
            <person name="Amemiya C.T."/>
            <person name="Chang J.L."/>
            <person name="Duke S."/>
            <person name="Garber M."/>
            <person name="Gentles A.J."/>
            <person name="Goodstadt L."/>
            <person name="Heger A."/>
            <person name="Jurka J."/>
            <person name="Kamal M."/>
            <person name="Mauceli E."/>
            <person name="Searle S.M."/>
            <person name="Sharpe T."/>
            <person name="Baker M.L."/>
            <person name="Batzer M.A."/>
            <person name="Benos P.V."/>
            <person name="Belov K."/>
            <person name="Clamp M."/>
            <person name="Cook A."/>
            <person name="Cuff J."/>
            <person name="Das R."/>
            <person name="Davidow L."/>
            <person name="Deakin J.E."/>
            <person name="Fazzari M.J."/>
            <person name="Glass J.L."/>
            <person name="Grabherr M."/>
            <person name="Greally J.M."/>
            <person name="Gu W."/>
            <person name="Hore T.A."/>
            <person name="Huttley G.A."/>
            <person name="Kleber M."/>
            <person name="Jirtle R.L."/>
            <person name="Koina E."/>
            <person name="Lee J.T."/>
            <person name="Mahony S."/>
            <person name="Marra M.A."/>
            <person name="Miller R.D."/>
            <person name="Nicholls R.D."/>
            <person name="Oda M."/>
            <person name="Papenfuss A.T."/>
            <person name="Parra Z.E."/>
            <person name="Pollock D.D."/>
            <person name="Ray D.A."/>
            <person name="Schein J.E."/>
            <person name="Speed T.P."/>
            <person name="Thompson K."/>
            <person name="VandeBerg J.L."/>
            <person name="Wade C.M."/>
            <person name="Walker J.A."/>
            <person name="Waters P.D."/>
            <person name="Webber C."/>
            <person name="Weidman J.R."/>
            <person name="Xie X."/>
            <person name="Zody M.C."/>
            <person name="Baldwin J."/>
            <person name="Abdouelleil A."/>
            <person name="Abdulkadir J."/>
            <person name="Abebe A."/>
            <person name="Abera B."/>
            <person name="Abreu J."/>
            <person name="Acer S.C."/>
            <person name="Aftuck L."/>
            <person name="Alexander A."/>
            <person name="An P."/>
            <person name="Anderson E."/>
            <person name="Anderson S."/>
            <person name="Arachi H."/>
            <person name="Azer M."/>
            <person name="Bachantsang P."/>
            <person name="Barry A."/>
            <person name="Bayul T."/>
            <person name="Berlin A."/>
            <person name="Bessette D."/>
            <person name="Bloom T."/>
            <person name="Bloom T."/>
            <person name="Boguslavskiy L."/>
            <person name="Bonnet C."/>
            <person name="Boukhgalter B."/>
            <person name="Bourzgui I."/>
            <person name="Brown A."/>
            <person name="Cahill P."/>
            <person name="Channer S."/>
            <person name="Cheshatsang Y."/>
            <person name="Chuda L."/>
            <person name="Citroen M."/>
            <person name="Collymore A."/>
            <person name="Cooke P."/>
            <person name="Costello M."/>
            <person name="D'Aco K."/>
            <person name="Daza R."/>
            <person name="De Haan G."/>
            <person name="DeGray S."/>
            <person name="DeMaso C."/>
            <person name="Dhargay N."/>
            <person name="Dooley K."/>
            <person name="Dooley E."/>
            <person name="Doricent M."/>
            <person name="Dorje P."/>
            <person name="Dorjee K."/>
            <person name="Dupes A."/>
            <person name="Elong R."/>
            <person name="Falk J."/>
            <person name="Farina A."/>
            <person name="Faro S."/>
            <person name="Ferguson D."/>
            <person name="Fisher S."/>
            <person name="Foley C.D."/>
            <person name="Franke A."/>
            <person name="Friedrich D."/>
            <person name="Gadbois L."/>
            <person name="Gearin G."/>
            <person name="Gearin C.R."/>
            <person name="Giannoukos G."/>
            <person name="Goode T."/>
            <person name="Graham J."/>
            <person name="Grandbois E."/>
            <person name="Grewal S."/>
            <person name="Gyaltsen K."/>
            <person name="Hafez N."/>
            <person name="Hagos B."/>
            <person name="Hall J."/>
            <person name="Henson C."/>
            <person name="Hollinger A."/>
            <person name="Honan T."/>
            <person name="Huard M.D."/>
            <person name="Hughes L."/>
            <person name="Hurhula B."/>
            <person name="Husby M.E."/>
            <person name="Kamat A."/>
            <person name="Kanga B."/>
            <person name="Kashin S."/>
            <person name="Khazanovich D."/>
            <person name="Kisner P."/>
            <person name="Lance K."/>
            <person name="Lara M."/>
            <person name="Lee W."/>
            <person name="Lennon N."/>
            <person name="Letendre F."/>
            <person name="LeVine R."/>
            <person name="Lipovsky A."/>
            <person name="Liu X."/>
            <person name="Liu J."/>
            <person name="Liu S."/>
            <person name="Lokyitsang T."/>
            <person name="Lokyitsang Y."/>
            <person name="Lubonja R."/>
            <person name="Lui A."/>
            <person name="MacDonald P."/>
            <person name="Magnisalis V."/>
            <person name="Maru K."/>
            <person name="Matthews C."/>
            <person name="McCusker W."/>
            <person name="McDonough S."/>
            <person name="Mehta T."/>
            <person name="Meldrim J."/>
            <person name="Meneus L."/>
            <person name="Mihai O."/>
            <person name="Mihalev A."/>
            <person name="Mihova T."/>
            <person name="Mittelman R."/>
            <person name="Mlenga V."/>
            <person name="Montmayeur A."/>
            <person name="Mulrain L."/>
            <person name="Navidi A."/>
            <person name="Naylor J."/>
            <person name="Negash T."/>
            <person name="Nguyen T."/>
            <person name="Nguyen N."/>
            <person name="Nicol R."/>
            <person name="Norbu C."/>
            <person name="Norbu N."/>
            <person name="Novod N."/>
            <person name="O'Neill B."/>
            <person name="Osman S."/>
            <person name="Markiewicz E."/>
            <person name="Oyono O.L."/>
            <person name="Patti C."/>
            <person name="Phunkhang P."/>
            <person name="Pierre F."/>
            <person name="Priest M."/>
            <person name="Raghuraman S."/>
            <person name="Rege F."/>
            <person name="Reyes R."/>
            <person name="Rise C."/>
            <person name="Rogov P."/>
            <person name="Ross K."/>
            <person name="Ryan E."/>
            <person name="Settipalli S."/>
            <person name="Shea T."/>
            <person name="Sherpa N."/>
            <person name="Shi L."/>
            <person name="Shih D."/>
            <person name="Sparrow T."/>
            <person name="Spaulding J."/>
            <person name="Stalker J."/>
            <person name="Stange-Thomann N."/>
            <person name="Stavropoulos S."/>
            <person name="Stone C."/>
            <person name="Strader C."/>
            <person name="Tesfaye S."/>
            <person name="Thomson T."/>
            <person name="Thoulutsang Y."/>
            <person name="Thoulutsang D."/>
            <person name="Topham K."/>
            <person name="Topping I."/>
            <person name="Tsamla T."/>
            <person name="Vassiliev H."/>
            <person name="Vo A."/>
            <person name="Wangchuk T."/>
            <person name="Wangdi T."/>
            <person name="Weiand M."/>
            <person name="Wilkinson J."/>
            <person name="Wilson A."/>
            <person name="Yadav S."/>
            <person name="Young G."/>
            <person name="Yu Q."/>
            <person name="Zembek L."/>
            <person name="Zhong D."/>
            <person name="Zimmer A."/>
            <person name="Zwirko Z."/>
            <person name="Jaffe D.B."/>
            <person name="Alvarez P."/>
            <person name="Brockman W."/>
            <person name="Butler J."/>
            <person name="Chin C."/>
            <person name="Gnerre S."/>
            <person name="MacCallum I."/>
            <person name="Graves J.A."/>
            <person name="Ponting C.P."/>
            <person name="Breen M."/>
            <person name="Samollow P.B."/>
            <person name="Lander E.S."/>
            <person name="Lindblad-Toh K."/>
        </authorList>
    </citation>
    <scope>NUCLEOTIDE SEQUENCE [LARGE SCALE GENOMIC DNA]</scope>
</reference>
<dbReference type="Gene3D" id="3.30.500.10">
    <property type="entry name" value="MHC class I-like antigen recognition-like"/>
    <property type="match status" value="1"/>
</dbReference>
<dbReference type="GO" id="GO:0001916">
    <property type="term" value="P:positive regulation of T cell mediated cytotoxicity"/>
    <property type="evidence" value="ECO:0000318"/>
    <property type="project" value="GO_Central"/>
</dbReference>